<organism evidence="2">
    <name type="scientific">Chrysotila carterae</name>
    <name type="common">Marine alga</name>
    <name type="synonym">Syracosphaera carterae</name>
    <dbReference type="NCBI Taxonomy" id="13221"/>
    <lineage>
        <taxon>Eukaryota</taxon>
        <taxon>Haptista</taxon>
        <taxon>Haptophyta</taxon>
        <taxon>Prymnesiophyceae</taxon>
        <taxon>Isochrysidales</taxon>
        <taxon>Isochrysidaceae</taxon>
        <taxon>Chrysotila</taxon>
    </lineage>
</organism>
<protein>
    <submittedName>
        <fullName evidence="2">Uncharacterized protein</fullName>
    </submittedName>
</protein>
<dbReference type="AlphaFoldDB" id="A0A6T0C2Q8"/>
<evidence type="ECO:0000313" key="1">
    <source>
        <dbReference type="EMBL" id="CAE0777026.1"/>
    </source>
</evidence>
<proteinExistence type="predicted"/>
<dbReference type="EMBL" id="HBIZ01046292">
    <property type="protein sequence ID" value="CAE0777027.1"/>
    <property type="molecule type" value="Transcribed_RNA"/>
</dbReference>
<gene>
    <name evidence="1" type="ORF">PCAR00345_LOCUS29665</name>
    <name evidence="2" type="ORF">PCAR00345_LOCUS29666</name>
</gene>
<sequence>MAAFNGVGPRLQLQLLCGRRRASCSHLLFGAVAERSRGVGLRPARASACVKVERTNTRVYSNRHAHTKTHAYMRTCAGTRARSHPTHRQYTCSPLAYEACVWCKQHKAAEDSKARHSRTCACAHASPWTCTSK</sequence>
<dbReference type="EMBL" id="HBIZ01046291">
    <property type="protein sequence ID" value="CAE0777026.1"/>
    <property type="molecule type" value="Transcribed_RNA"/>
</dbReference>
<accession>A0A6T0C2Q8</accession>
<name>A0A6T0C2Q8_CHRCT</name>
<evidence type="ECO:0000313" key="2">
    <source>
        <dbReference type="EMBL" id="CAE0777027.1"/>
    </source>
</evidence>
<reference evidence="2" key="1">
    <citation type="submission" date="2021-01" db="EMBL/GenBank/DDBJ databases">
        <authorList>
            <person name="Corre E."/>
            <person name="Pelletier E."/>
            <person name="Niang G."/>
            <person name="Scheremetjew M."/>
            <person name="Finn R."/>
            <person name="Kale V."/>
            <person name="Holt S."/>
            <person name="Cochrane G."/>
            <person name="Meng A."/>
            <person name="Brown T."/>
            <person name="Cohen L."/>
        </authorList>
    </citation>
    <scope>NUCLEOTIDE SEQUENCE</scope>
    <source>
        <strain evidence="2">CCMP645</strain>
    </source>
</reference>